<dbReference type="EMBL" id="JAMQCR010000003">
    <property type="protein sequence ID" value="MCM2535989.1"/>
    <property type="molecule type" value="Genomic_DNA"/>
</dbReference>
<gene>
    <name evidence="1" type="ORF">NDK43_31480</name>
</gene>
<sequence length="87" mass="10531">MQESPSEEKRCKEIKVKTVRLCIDVPENIKDDFREAVERNGKTMKDVLKLYMQKYIWKQGELQRNRQIRRQDIGDGHYSLQKSYVRK</sequence>
<protein>
    <recommendedName>
        <fullName evidence="3">CopG family transcriptional regulator</fullName>
    </recommendedName>
</protein>
<accession>A0ABT0WKC3</accession>
<proteinExistence type="predicted"/>
<name>A0ABT0WKC3_9BACI</name>
<dbReference type="InterPro" id="IPR010985">
    <property type="entry name" value="Ribbon_hlx_hlx"/>
</dbReference>
<dbReference type="InterPro" id="IPR013321">
    <property type="entry name" value="Arc_rbn_hlx_hlx"/>
</dbReference>
<dbReference type="Gene3D" id="1.10.1220.10">
    <property type="entry name" value="Met repressor-like"/>
    <property type="match status" value="1"/>
</dbReference>
<evidence type="ECO:0008006" key="3">
    <source>
        <dbReference type="Google" id="ProtNLM"/>
    </source>
</evidence>
<dbReference type="Proteomes" id="UP001523262">
    <property type="component" value="Unassembled WGS sequence"/>
</dbReference>
<organism evidence="1 2">
    <name type="scientific">Neobacillus pocheonensis</name>
    <dbReference type="NCBI Taxonomy" id="363869"/>
    <lineage>
        <taxon>Bacteria</taxon>
        <taxon>Bacillati</taxon>
        <taxon>Bacillota</taxon>
        <taxon>Bacilli</taxon>
        <taxon>Bacillales</taxon>
        <taxon>Bacillaceae</taxon>
        <taxon>Neobacillus</taxon>
    </lineage>
</organism>
<comment type="caution">
    <text evidence="1">The sequence shown here is derived from an EMBL/GenBank/DDBJ whole genome shotgun (WGS) entry which is preliminary data.</text>
</comment>
<keyword evidence="2" id="KW-1185">Reference proteome</keyword>
<reference evidence="1 2" key="1">
    <citation type="submission" date="2022-06" db="EMBL/GenBank/DDBJ databases">
        <authorList>
            <person name="Jeon C.O."/>
        </authorList>
    </citation>
    <scope>NUCLEOTIDE SEQUENCE [LARGE SCALE GENOMIC DNA]</scope>
    <source>
        <strain evidence="1 2">KCTC 13943</strain>
    </source>
</reference>
<evidence type="ECO:0000313" key="1">
    <source>
        <dbReference type="EMBL" id="MCM2535989.1"/>
    </source>
</evidence>
<dbReference type="SUPFAM" id="SSF47598">
    <property type="entry name" value="Ribbon-helix-helix"/>
    <property type="match status" value="1"/>
</dbReference>
<evidence type="ECO:0000313" key="2">
    <source>
        <dbReference type="Proteomes" id="UP001523262"/>
    </source>
</evidence>